<evidence type="ECO:0000313" key="1">
    <source>
        <dbReference type="EMBL" id="HGQ36058.1"/>
    </source>
</evidence>
<organism evidence="2">
    <name type="scientific">Ignisphaera aggregans</name>
    <dbReference type="NCBI Taxonomy" id="334771"/>
    <lineage>
        <taxon>Archaea</taxon>
        <taxon>Thermoproteota</taxon>
        <taxon>Thermoprotei</taxon>
        <taxon>Desulfurococcales</taxon>
        <taxon>Desulfurococcaceae</taxon>
        <taxon>Ignisphaera</taxon>
    </lineage>
</organism>
<protein>
    <submittedName>
        <fullName evidence="2">Sulfonate ABC transporter</fullName>
    </submittedName>
</protein>
<dbReference type="InterPro" id="IPR005906">
    <property type="entry name" value="LysW"/>
</dbReference>
<dbReference type="Gene3D" id="2.20.28.160">
    <property type="match status" value="1"/>
</dbReference>
<dbReference type="EMBL" id="DTBD01000055">
    <property type="protein sequence ID" value="HGQ64810.1"/>
    <property type="molecule type" value="Genomic_DNA"/>
</dbReference>
<dbReference type="PANTHER" id="PTHR40393">
    <property type="entry name" value="LYSINE BIOSYNTHESIS PROTEIN-RELATED-RELATED"/>
    <property type="match status" value="1"/>
</dbReference>
<proteinExistence type="predicted"/>
<dbReference type="AlphaFoldDB" id="A0A7C4NQ75"/>
<gene>
    <name evidence="2" type="ORF">ENU08_06160</name>
    <name evidence="1" type="ORF">ENU41_05200</name>
</gene>
<sequence length="56" mass="5884">MLEAKCPVCGGSVILPDDVVAGEIVEHDCGVSLEVVVEKTGIKLKPFEGVGEDWGE</sequence>
<evidence type="ECO:0000313" key="2">
    <source>
        <dbReference type="EMBL" id="HGQ64810.1"/>
    </source>
</evidence>
<accession>A0A7C4NQ75</accession>
<dbReference type="Pfam" id="PF21344">
    <property type="entry name" value="Zn_ribbon_LysW"/>
    <property type="match status" value="1"/>
</dbReference>
<dbReference type="CDD" id="cd13946">
    <property type="entry name" value="LysW"/>
    <property type="match status" value="1"/>
</dbReference>
<dbReference type="EMBL" id="DTCK01000034">
    <property type="protein sequence ID" value="HGQ36058.1"/>
    <property type="molecule type" value="Genomic_DNA"/>
</dbReference>
<reference evidence="2" key="1">
    <citation type="journal article" date="2020" name="mSystems">
        <title>Genome- and Community-Level Interaction Insights into Carbon Utilization and Element Cycling Functions of Hydrothermarchaeota in Hydrothermal Sediment.</title>
        <authorList>
            <person name="Zhou Z."/>
            <person name="Liu Y."/>
            <person name="Xu W."/>
            <person name="Pan J."/>
            <person name="Luo Z.H."/>
            <person name="Li M."/>
        </authorList>
    </citation>
    <scope>NUCLEOTIDE SEQUENCE [LARGE SCALE GENOMIC DNA]</scope>
    <source>
        <strain evidence="2">SpSt-637</strain>
        <strain evidence="1">SpSt-667</strain>
    </source>
</reference>
<name>A0A7C4NQ75_9CREN</name>
<dbReference type="PANTHER" id="PTHR40393:SF2">
    <property type="entry name" value="ALPHA-AMINOADIPATE_GLUTAMATE CARRIER PROTEIN LYSW"/>
    <property type="match status" value="1"/>
</dbReference>
<comment type="caution">
    <text evidence="2">The sequence shown here is derived from an EMBL/GenBank/DDBJ whole genome shotgun (WGS) entry which is preliminary data.</text>
</comment>
<dbReference type="NCBIfam" id="NF041070">
    <property type="entry name" value="carrier_LysW_Arch"/>
    <property type="match status" value="1"/>
</dbReference>